<keyword evidence="5" id="KW-1185">Reference proteome</keyword>
<feature type="domain" description="Rhodopsin" evidence="3">
    <location>
        <begin position="48"/>
        <end position="132"/>
    </location>
</feature>
<reference evidence="5" key="1">
    <citation type="journal article" date="2014" name="Genome Announc.">
        <title>Draft genome sequence of Colletotrichum sublineola, a destructive pathogen of cultivated sorghum.</title>
        <authorList>
            <person name="Baroncelli R."/>
            <person name="Sanz-Martin J.M."/>
            <person name="Rech G.E."/>
            <person name="Sukno S.A."/>
            <person name="Thon M.R."/>
        </authorList>
    </citation>
    <scope>NUCLEOTIDE SEQUENCE [LARGE SCALE GENOMIC DNA]</scope>
    <source>
        <strain evidence="5">TX430BB</strain>
    </source>
</reference>
<dbReference type="AlphaFoldDB" id="A0A066XLP1"/>
<sequence length="224" mass="25066">MRFVLINAARGVYVVHIRPQHNRHSREPDRILLHVDGMLTNTYPSDVFNYSAPWRQCVDKSQERAMVLAQSVICVLVDCMLVALPLWAVKSHLKMDVKAIQILVVFSLGIFAVASGATRFIIILTTNFTENTHASFLMGPQDQLESTNQSGKRDTIISMDQPNSKSRGQRSENQLKESLTEEGVEMTDLEKGKDRGRTLKQRDIMVDANPSHMANAGKKAKASS</sequence>
<dbReference type="EMBL" id="JMSE01000448">
    <property type="protein sequence ID" value="KDN69832.1"/>
    <property type="molecule type" value="Genomic_DNA"/>
</dbReference>
<feature type="region of interest" description="Disordered" evidence="1">
    <location>
        <begin position="142"/>
        <end position="224"/>
    </location>
</feature>
<protein>
    <recommendedName>
        <fullName evidence="3">Rhodopsin domain-containing protein</fullName>
    </recommendedName>
</protein>
<dbReference type="OrthoDB" id="5413793at2759"/>
<feature type="transmembrane region" description="Helical" evidence="2">
    <location>
        <begin position="100"/>
        <end position="122"/>
    </location>
</feature>
<gene>
    <name evidence="4" type="ORF">CSUB01_11602</name>
</gene>
<dbReference type="Proteomes" id="UP000027238">
    <property type="component" value="Unassembled WGS sequence"/>
</dbReference>
<comment type="caution">
    <text evidence="4">The sequence shown here is derived from an EMBL/GenBank/DDBJ whole genome shotgun (WGS) entry which is preliminary data.</text>
</comment>
<feature type="compositionally biased region" description="Basic and acidic residues" evidence="1">
    <location>
        <begin position="169"/>
        <end position="179"/>
    </location>
</feature>
<dbReference type="InterPro" id="IPR049326">
    <property type="entry name" value="Rhodopsin_dom_fungi"/>
</dbReference>
<evidence type="ECO:0000256" key="2">
    <source>
        <dbReference type="SAM" id="Phobius"/>
    </source>
</evidence>
<keyword evidence="2" id="KW-0472">Membrane</keyword>
<evidence type="ECO:0000256" key="1">
    <source>
        <dbReference type="SAM" id="MobiDB-lite"/>
    </source>
</evidence>
<feature type="transmembrane region" description="Helical" evidence="2">
    <location>
        <begin position="65"/>
        <end position="88"/>
    </location>
</feature>
<dbReference type="eggNOG" id="ENOG502SP8T">
    <property type="taxonomic scope" value="Eukaryota"/>
</dbReference>
<keyword evidence="2" id="KW-1133">Transmembrane helix</keyword>
<evidence type="ECO:0000259" key="3">
    <source>
        <dbReference type="Pfam" id="PF20684"/>
    </source>
</evidence>
<keyword evidence="2" id="KW-0812">Transmembrane</keyword>
<evidence type="ECO:0000313" key="5">
    <source>
        <dbReference type="Proteomes" id="UP000027238"/>
    </source>
</evidence>
<dbReference type="STRING" id="1173701.A0A066XLP1"/>
<dbReference type="HOGENOM" id="CLU_1234942_0_0_1"/>
<evidence type="ECO:0000313" key="4">
    <source>
        <dbReference type="EMBL" id="KDN69832.1"/>
    </source>
</evidence>
<feature type="compositionally biased region" description="Basic and acidic residues" evidence="1">
    <location>
        <begin position="188"/>
        <end position="205"/>
    </location>
</feature>
<organism evidence="4 5">
    <name type="scientific">Colletotrichum sublineola</name>
    <name type="common">Sorghum anthracnose fungus</name>
    <dbReference type="NCBI Taxonomy" id="1173701"/>
    <lineage>
        <taxon>Eukaryota</taxon>
        <taxon>Fungi</taxon>
        <taxon>Dikarya</taxon>
        <taxon>Ascomycota</taxon>
        <taxon>Pezizomycotina</taxon>
        <taxon>Sordariomycetes</taxon>
        <taxon>Hypocreomycetidae</taxon>
        <taxon>Glomerellales</taxon>
        <taxon>Glomerellaceae</taxon>
        <taxon>Colletotrichum</taxon>
        <taxon>Colletotrichum graminicola species complex</taxon>
    </lineage>
</organism>
<proteinExistence type="predicted"/>
<accession>A0A066XLP1</accession>
<name>A0A066XLP1_COLSU</name>
<dbReference type="Pfam" id="PF20684">
    <property type="entry name" value="Fung_rhodopsin"/>
    <property type="match status" value="1"/>
</dbReference>